<dbReference type="Pfam" id="PF12796">
    <property type="entry name" value="Ank_2"/>
    <property type="match status" value="1"/>
</dbReference>
<dbReference type="SMART" id="SM00248">
    <property type="entry name" value="ANK"/>
    <property type="match status" value="8"/>
</dbReference>
<feature type="domain" description="Nephrocystin 3-like N-terminal" evidence="4">
    <location>
        <begin position="57"/>
        <end position="113"/>
    </location>
</feature>
<dbReference type="Pfam" id="PF00023">
    <property type="entry name" value="Ank"/>
    <property type="match status" value="1"/>
</dbReference>
<dbReference type="InterPro" id="IPR027417">
    <property type="entry name" value="P-loop_NTPase"/>
</dbReference>
<dbReference type="PANTHER" id="PTHR24198">
    <property type="entry name" value="ANKYRIN REPEAT AND PROTEIN KINASE DOMAIN-CONTAINING PROTEIN"/>
    <property type="match status" value="1"/>
</dbReference>
<dbReference type="InterPro" id="IPR036770">
    <property type="entry name" value="Ankyrin_rpt-contain_sf"/>
</dbReference>
<evidence type="ECO:0000256" key="1">
    <source>
        <dbReference type="ARBA" id="ARBA00022737"/>
    </source>
</evidence>
<keyword evidence="1" id="KW-0677">Repeat</keyword>
<evidence type="ECO:0000256" key="2">
    <source>
        <dbReference type="ARBA" id="ARBA00023043"/>
    </source>
</evidence>
<reference evidence="5 6" key="2">
    <citation type="submission" date="2015-05" db="EMBL/GenBank/DDBJ databases">
        <title>Distinctive expansion of gene families associated with plant cell wall degradation and secondary metabolism in the genomes of grapevine trunk pathogens.</title>
        <authorList>
            <person name="Lawrence D.P."/>
            <person name="Travadon R."/>
            <person name="Rolshausen P.E."/>
            <person name="Baumgartner K."/>
        </authorList>
    </citation>
    <scope>NUCLEOTIDE SEQUENCE [LARGE SCALE GENOMIC DNA]</scope>
    <source>
        <strain evidence="5">DS831</strain>
    </source>
</reference>
<evidence type="ECO:0000259" key="4">
    <source>
        <dbReference type="Pfam" id="PF24883"/>
    </source>
</evidence>
<dbReference type="InterPro" id="IPR056884">
    <property type="entry name" value="NPHP3-like_N"/>
</dbReference>
<accession>A0A0G2GX38</accession>
<evidence type="ECO:0000256" key="3">
    <source>
        <dbReference type="SAM" id="MobiDB-lite"/>
    </source>
</evidence>
<dbReference type="Proteomes" id="UP000034182">
    <property type="component" value="Unassembled WGS sequence"/>
</dbReference>
<dbReference type="EMBL" id="LAQI01000018">
    <property type="protein sequence ID" value="KKY27768.1"/>
    <property type="molecule type" value="Genomic_DNA"/>
</dbReference>
<protein>
    <submittedName>
        <fullName evidence="5">Putative ankyrin repeat-containing</fullName>
    </submittedName>
</protein>
<dbReference type="Gene3D" id="1.25.40.20">
    <property type="entry name" value="Ankyrin repeat-containing domain"/>
    <property type="match status" value="4"/>
</dbReference>
<dbReference type="AlphaFoldDB" id="A0A0G2GX38"/>
<evidence type="ECO:0000313" key="6">
    <source>
        <dbReference type="Proteomes" id="UP000034182"/>
    </source>
</evidence>
<gene>
    <name evidence="5" type="ORF">UCDDS831_g00632</name>
</gene>
<dbReference type="Pfam" id="PF24883">
    <property type="entry name" value="NPHP3_N"/>
    <property type="match status" value="1"/>
</dbReference>
<feature type="region of interest" description="Disordered" evidence="3">
    <location>
        <begin position="823"/>
        <end position="848"/>
    </location>
</feature>
<evidence type="ECO:0000313" key="5">
    <source>
        <dbReference type="EMBL" id="KKY27768.1"/>
    </source>
</evidence>
<organism evidence="5 6">
    <name type="scientific">Diplodia seriata</name>
    <dbReference type="NCBI Taxonomy" id="420778"/>
    <lineage>
        <taxon>Eukaryota</taxon>
        <taxon>Fungi</taxon>
        <taxon>Dikarya</taxon>
        <taxon>Ascomycota</taxon>
        <taxon>Pezizomycotina</taxon>
        <taxon>Dothideomycetes</taxon>
        <taxon>Dothideomycetes incertae sedis</taxon>
        <taxon>Botryosphaeriales</taxon>
        <taxon>Botryosphaeriaceae</taxon>
        <taxon>Diplodia</taxon>
    </lineage>
</organism>
<dbReference type="InterPro" id="IPR002110">
    <property type="entry name" value="Ankyrin_rpt"/>
</dbReference>
<dbReference type="SUPFAM" id="SSF48403">
    <property type="entry name" value="Ankyrin repeat"/>
    <property type="match status" value="2"/>
</dbReference>
<sequence>MVCSFCLDSGGEDDEPDVDDPTPESIQAWLEAPPLDFTHAHAFALSQRLHLHHRLDTGTILTEAPEFIAWAGSTTTNDNNDNSNKTLLCTGPPGSGKTVALATAVEWLRARHASSPSSAADADADADAVAVIPVYFSTHLLQGSPPLLLLERVYTTLALALLRAMPAGGAFPDDFVDELWPELDDREGSALSAAYGLVVGRINSQPANRKALAQNAMSWIVRARRPLCMAELLHALAFSEDGTAWSEGEVPPIDDVVASCAGLVSVEPETDEIRVLHKTVLDYFRDKADGWMQLTEKIMAMCCMTYLQLEEPEDAFCQYIWDDWKEEDYYCETMPSITLLTHFGLDHTLDAYLADQVNRVSPLMDRTMNAALQLAIDRNQTEIFKVILRFIQRTGRSTYMDLTSVTGKVRYAIDAANHPAIEAALDILPLAASKRQEILGSLLGAAIREENATTARFVAKRKDFSPSSHDLFDAMSHGMTELVEMLLDRDDIDPHVLDNDRRTTLAFSAFKGLPRVVELLLSNAQVDPSIRDKFGYRALTLAVMRADEDNESSMKLIIQRLIQHGVDNNIDTGLNDKTKDGQTLLTYAVRTGRLEIFSLLLEYLGDELTVRDRNGRCLVSHAVEALWRNMDLLKALINTYSLPANTPDNDGKTPLIWAAQTAPCASKIAALLQSGKDTSINAQDSHGLTALSHAVQHTDHSAASAIAFLLAHPFLDPNLRDSAGRTALWHAWDITTTNTTSPTTSTPLAQLLAHPLTDPNAGDAHGLTIAMHKAQAGRPWALAAILAHPRASPNAADATGRTALHHAVFDHPQTVSALLFLDDGNDDEGRRPRTAIDANPRDADGRTPLSHAVERGGVAGKTVAALLAHPDTRVDGEPDAFGMTVVGRWRGW</sequence>
<dbReference type="Gene3D" id="3.40.50.300">
    <property type="entry name" value="P-loop containing nucleotide triphosphate hydrolases"/>
    <property type="match status" value="1"/>
</dbReference>
<keyword evidence="2" id="KW-0040">ANK repeat</keyword>
<proteinExistence type="predicted"/>
<name>A0A0G2GX38_9PEZI</name>
<comment type="caution">
    <text evidence="5">The sequence shown here is derived from an EMBL/GenBank/DDBJ whole genome shotgun (WGS) entry which is preliminary data.</text>
</comment>
<reference evidence="5 6" key="1">
    <citation type="submission" date="2015-03" db="EMBL/GenBank/DDBJ databases">
        <authorList>
            <person name="Morales-Cruz A."/>
            <person name="Amrine K.C."/>
            <person name="Cantu D."/>
        </authorList>
    </citation>
    <scope>NUCLEOTIDE SEQUENCE [LARGE SCALE GENOMIC DNA]</scope>
    <source>
        <strain evidence="5">DS831</strain>
    </source>
</reference>
<dbReference type="PANTHER" id="PTHR24198:SF165">
    <property type="entry name" value="ANKYRIN REPEAT-CONTAINING PROTEIN-RELATED"/>
    <property type="match status" value="1"/>
</dbReference>